<feature type="compositionally biased region" description="Basic and acidic residues" evidence="1">
    <location>
        <begin position="99"/>
        <end position="116"/>
    </location>
</feature>
<proteinExistence type="predicted"/>
<keyword evidence="3" id="KW-1185">Reference proteome</keyword>
<dbReference type="AlphaFoldDB" id="A0A8H6FVZ4"/>
<evidence type="ECO:0000313" key="3">
    <source>
        <dbReference type="Proteomes" id="UP000578531"/>
    </source>
</evidence>
<evidence type="ECO:0000256" key="1">
    <source>
        <dbReference type="SAM" id="MobiDB-lite"/>
    </source>
</evidence>
<evidence type="ECO:0000313" key="2">
    <source>
        <dbReference type="EMBL" id="KAF6235830.1"/>
    </source>
</evidence>
<organism evidence="2 3">
    <name type="scientific">Letharia columbiana</name>
    <dbReference type="NCBI Taxonomy" id="112416"/>
    <lineage>
        <taxon>Eukaryota</taxon>
        <taxon>Fungi</taxon>
        <taxon>Dikarya</taxon>
        <taxon>Ascomycota</taxon>
        <taxon>Pezizomycotina</taxon>
        <taxon>Lecanoromycetes</taxon>
        <taxon>OSLEUM clade</taxon>
        <taxon>Lecanoromycetidae</taxon>
        <taxon>Lecanorales</taxon>
        <taxon>Lecanorineae</taxon>
        <taxon>Parmeliaceae</taxon>
        <taxon>Letharia</taxon>
    </lineage>
</organism>
<protein>
    <submittedName>
        <fullName evidence="2">Uncharacterized protein</fullName>
    </submittedName>
</protein>
<dbReference type="Proteomes" id="UP000578531">
    <property type="component" value="Unassembled WGS sequence"/>
</dbReference>
<accession>A0A8H6FVZ4</accession>
<sequence length="164" mass="18121">MPFVKSVWYMSPANAQIALVCNYSLPHPASLRRPPRSPSSTDRRPRATDARYSIVNSRPAATKKKLNPAISDAPQAPYAQTGTAKPTPNRPRGPSRPSKVHDGSHRAGTDLSDNHGHNVTSTLHQTRTTPPPALAEIAASRDEFRHPTSERHGRELLGRWDTRR</sequence>
<name>A0A8H6FVZ4_9LECA</name>
<feature type="compositionally biased region" description="Polar residues" evidence="1">
    <location>
        <begin position="117"/>
        <end position="128"/>
    </location>
</feature>
<comment type="caution">
    <text evidence="2">The sequence shown here is derived from an EMBL/GenBank/DDBJ whole genome shotgun (WGS) entry which is preliminary data.</text>
</comment>
<gene>
    <name evidence="2" type="ORF">HO173_006025</name>
</gene>
<dbReference type="RefSeq" id="XP_037165197.1">
    <property type="nucleotide sequence ID" value="XM_037307937.1"/>
</dbReference>
<feature type="region of interest" description="Disordered" evidence="1">
    <location>
        <begin position="27"/>
        <end position="164"/>
    </location>
</feature>
<dbReference type="GeneID" id="59287686"/>
<feature type="compositionally biased region" description="Basic and acidic residues" evidence="1">
    <location>
        <begin position="139"/>
        <end position="164"/>
    </location>
</feature>
<reference evidence="2 3" key="1">
    <citation type="journal article" date="2020" name="Genomics">
        <title>Complete, high-quality genomes from long-read metagenomic sequencing of two wolf lichen thalli reveals enigmatic genome architecture.</title>
        <authorList>
            <person name="McKenzie S.K."/>
            <person name="Walston R.F."/>
            <person name="Allen J.L."/>
        </authorList>
    </citation>
    <scope>NUCLEOTIDE SEQUENCE [LARGE SCALE GENOMIC DNA]</scope>
    <source>
        <strain evidence="2">WasteWater2</strain>
    </source>
</reference>
<dbReference type="EMBL" id="JACCJC010000022">
    <property type="protein sequence ID" value="KAF6235830.1"/>
    <property type="molecule type" value="Genomic_DNA"/>
</dbReference>